<sequence length="104" mass="11809">MLPNKSIDNVKLHKDVVRGMVKAILFFLDNEKASLGEIQDAAYQGIMDEAKTFVEEFVKDGLGQMAERLQIPVKNGDYSILWICTNALLYHYGYDKVEPVDVEL</sequence>
<accession>A0A1F6LHJ1</accession>
<proteinExistence type="predicted"/>
<evidence type="ECO:0000313" key="2">
    <source>
        <dbReference type="Proteomes" id="UP000177067"/>
    </source>
</evidence>
<dbReference type="EMBL" id="MFPS01000008">
    <property type="protein sequence ID" value="OGH58890.1"/>
    <property type="molecule type" value="Genomic_DNA"/>
</dbReference>
<name>A0A1F6LHJ1_9BACT</name>
<comment type="caution">
    <text evidence="1">The sequence shown here is derived from an EMBL/GenBank/DDBJ whole genome shotgun (WGS) entry which is preliminary data.</text>
</comment>
<dbReference type="AlphaFoldDB" id="A0A1F6LHJ1"/>
<gene>
    <name evidence="1" type="ORF">A2725_04035</name>
</gene>
<evidence type="ECO:0000313" key="1">
    <source>
        <dbReference type="EMBL" id="OGH58890.1"/>
    </source>
</evidence>
<protein>
    <submittedName>
        <fullName evidence="1">Uncharacterized protein</fullName>
    </submittedName>
</protein>
<reference evidence="1 2" key="1">
    <citation type="journal article" date="2016" name="Nat. Commun.">
        <title>Thousands of microbial genomes shed light on interconnected biogeochemical processes in an aquifer system.</title>
        <authorList>
            <person name="Anantharaman K."/>
            <person name="Brown C.T."/>
            <person name="Hug L.A."/>
            <person name="Sharon I."/>
            <person name="Castelle C.J."/>
            <person name="Probst A.J."/>
            <person name="Thomas B.C."/>
            <person name="Singh A."/>
            <person name="Wilkins M.J."/>
            <person name="Karaoz U."/>
            <person name="Brodie E.L."/>
            <person name="Williams K.H."/>
            <person name="Hubbard S.S."/>
            <person name="Banfield J.F."/>
        </authorList>
    </citation>
    <scope>NUCLEOTIDE SEQUENCE [LARGE SCALE GENOMIC DNA]</scope>
</reference>
<dbReference type="Proteomes" id="UP000177067">
    <property type="component" value="Unassembled WGS sequence"/>
</dbReference>
<organism evidence="1 2">
    <name type="scientific">Candidatus Magasanikbacteria bacterium RIFCSPHIGHO2_01_FULL_33_34</name>
    <dbReference type="NCBI Taxonomy" id="1798671"/>
    <lineage>
        <taxon>Bacteria</taxon>
        <taxon>Candidatus Magasanikiibacteriota</taxon>
    </lineage>
</organism>